<dbReference type="PANTHER" id="PTHR47331:SF5">
    <property type="entry name" value="RIBONUCLEASE H"/>
    <property type="match status" value="1"/>
</dbReference>
<dbReference type="PANTHER" id="PTHR47331">
    <property type="entry name" value="PHD-TYPE DOMAIN-CONTAINING PROTEIN"/>
    <property type="match status" value="1"/>
</dbReference>
<name>A0A7D9EK13_PARCT</name>
<dbReference type="EMBL" id="CACRXK020006600">
    <property type="protein sequence ID" value="CAB4009872.1"/>
    <property type="molecule type" value="Genomic_DNA"/>
</dbReference>
<evidence type="ECO:0000256" key="1">
    <source>
        <dbReference type="SAM" id="MobiDB-lite"/>
    </source>
</evidence>
<reference evidence="2" key="1">
    <citation type="submission" date="2020-04" db="EMBL/GenBank/DDBJ databases">
        <authorList>
            <person name="Alioto T."/>
            <person name="Alioto T."/>
            <person name="Gomez Garrido J."/>
        </authorList>
    </citation>
    <scope>NUCLEOTIDE SEQUENCE</scope>
    <source>
        <strain evidence="2">A484AB</strain>
    </source>
</reference>
<organism evidence="2 3">
    <name type="scientific">Paramuricea clavata</name>
    <name type="common">Red gorgonian</name>
    <name type="synonym">Violescent sea-whip</name>
    <dbReference type="NCBI Taxonomy" id="317549"/>
    <lineage>
        <taxon>Eukaryota</taxon>
        <taxon>Metazoa</taxon>
        <taxon>Cnidaria</taxon>
        <taxon>Anthozoa</taxon>
        <taxon>Octocorallia</taxon>
        <taxon>Malacalcyonacea</taxon>
        <taxon>Plexauridae</taxon>
        <taxon>Paramuricea</taxon>
    </lineage>
</organism>
<dbReference type="AlphaFoldDB" id="A0A7D9EK13"/>
<accession>A0A7D9EK13</accession>
<feature type="region of interest" description="Disordered" evidence="1">
    <location>
        <begin position="214"/>
        <end position="242"/>
    </location>
</feature>
<protein>
    <submittedName>
        <fullName evidence="2">Uncharacterized protein</fullName>
    </submittedName>
</protein>
<gene>
    <name evidence="2" type="ORF">PACLA_8A050986</name>
</gene>
<comment type="caution">
    <text evidence="2">The sequence shown here is derived from an EMBL/GenBank/DDBJ whole genome shotgun (WGS) entry which is preliminary data.</text>
</comment>
<evidence type="ECO:0000313" key="3">
    <source>
        <dbReference type="Proteomes" id="UP001152795"/>
    </source>
</evidence>
<dbReference type="Proteomes" id="UP001152795">
    <property type="component" value="Unassembled WGS sequence"/>
</dbReference>
<evidence type="ECO:0000313" key="2">
    <source>
        <dbReference type="EMBL" id="CAB4009872.1"/>
    </source>
</evidence>
<dbReference type="OrthoDB" id="6429609at2759"/>
<keyword evidence="3" id="KW-1185">Reference proteome</keyword>
<proteinExistence type="predicted"/>
<sequence length="479" mass="53852">MMEKLARAKGRHIGLATYLKSLTSELNEYISSGSCKQVKLLGLKSTLLKNVEQYSIVHEEILSLIDTESVGTEVINHMKSLEPSYQVLARTDLELEKIKCDQTNSTATHSAWSVGGNNTDRLPDEIKIIIFRQFCGKVWNLDEVMEYFSNELRAQENCSLSMVNKSEPFRKRDNAYTASGLLSHNNTGHVAKHCKSGYVCKRCKKGKHHISICKPGSDGRNIEPKGTGNNDNNDGKHNNDSNGREKVIIKTFGQTSDSEVQLDVVELNIENKLDNGFTLIEVLCVPTICNPLTNQHTTTTRELEEFKDLKFAECISDSTTLPVGILIGIDFYHAFMTGKIIRSKDRPIACGTRLGWVISGRLGSGSPNLHCFETYLLRTAVEEVDVMDILRNYLDKFWAVENIGSDSDQVVSDFRNNIIHDGTRYVTNLPFKPDHEPLPDNFAVSEGRLKSLKGRLVSKGILNDYDKIFKDLLMKLQEK</sequence>
<feature type="compositionally biased region" description="Basic and acidic residues" evidence="1">
    <location>
        <begin position="233"/>
        <end position="242"/>
    </location>
</feature>